<comment type="caution">
    <text evidence="1">The sequence shown here is derived from an EMBL/GenBank/DDBJ whole genome shotgun (WGS) entry which is preliminary data.</text>
</comment>
<gene>
    <name evidence="1" type="ORF">IWW38_003828</name>
</gene>
<evidence type="ECO:0000313" key="1">
    <source>
        <dbReference type="EMBL" id="KAJ2890991.1"/>
    </source>
</evidence>
<dbReference type="EMBL" id="JANBVB010001134">
    <property type="protein sequence ID" value="KAJ2890991.1"/>
    <property type="molecule type" value="Genomic_DNA"/>
</dbReference>
<proteinExistence type="predicted"/>
<accession>A0ACC1M045</accession>
<protein>
    <submittedName>
        <fullName evidence="1">Uncharacterized protein</fullName>
    </submittedName>
</protein>
<keyword evidence="2" id="KW-1185">Reference proteome</keyword>
<dbReference type="Proteomes" id="UP001139981">
    <property type="component" value="Unassembled WGS sequence"/>
</dbReference>
<sequence>MAYDNSKTNPHNVNSLLSPRSQGRSNGGSAEAPARVAEQEDPYAAYHQAGDSYRSPVRGGEYSRYDAAYDYPSARHEAGRGEYAGAAADAQHQQYAYSPNGHHAYPDYHDRYAQHDYNYGMPAHQQQQQHEQPAHRSRHAAAYDYDYEQAEAYAPTQYASGSSGHRYQQQQRQHQTYQHHQSSGTAAHDDYYSRQHDYASQYGYAQDPGYAQHAAGATDAAYYDRHSTHLHRHYQQQQQQQQQQAYEYRQGTVGRSEELRSPSAQVQQAHGRQKYAEERSQYDYGSERMGSRDAEGSGYRSQARAEVHDADHGYNLDAHLSRQQGRSHAFKYGAGEPSAYAHAHYQQRSPVPPPSTYASAYPDETETRDRSRYGITSLLANSPVVAHHEAEYESHHHRHRYYDDVAGNGGGYPESHAVMSISQLVAGEGGSAYHEEPADNGYAYDRWRGSHHDVAGDPSQPIVVPSDDDEEAARHGRSAAGVGSDNDDGRQAAVASSRSNRAIRPRPGAAEDKPSTSAAVAAAAAPKRQRTATGTATGVRPSQKRRTEAEPSAIDRQRPVRKVKGSKKVELSREYVSSDDDDDDDDTPLELSTASLSGNGGFPHDSSHHDVAVPNGGGSAGNEDLSVDEHVQAYMHHVKRRTDRAVAKYEEQARLKSQRMHEHVVQRYGPYLRGYLQQPHDPHAPPMG</sequence>
<organism evidence="1 2">
    <name type="scientific">Coemansia aciculifera</name>
    <dbReference type="NCBI Taxonomy" id="417176"/>
    <lineage>
        <taxon>Eukaryota</taxon>
        <taxon>Fungi</taxon>
        <taxon>Fungi incertae sedis</taxon>
        <taxon>Zoopagomycota</taxon>
        <taxon>Kickxellomycotina</taxon>
        <taxon>Kickxellomycetes</taxon>
        <taxon>Kickxellales</taxon>
        <taxon>Kickxellaceae</taxon>
        <taxon>Coemansia</taxon>
    </lineage>
</organism>
<name>A0ACC1M045_9FUNG</name>
<feature type="non-terminal residue" evidence="1">
    <location>
        <position position="688"/>
    </location>
</feature>
<evidence type="ECO:0000313" key="2">
    <source>
        <dbReference type="Proteomes" id="UP001139981"/>
    </source>
</evidence>
<reference evidence="1" key="1">
    <citation type="submission" date="2022-07" db="EMBL/GenBank/DDBJ databases">
        <title>Phylogenomic reconstructions and comparative analyses of Kickxellomycotina fungi.</title>
        <authorList>
            <person name="Reynolds N.K."/>
            <person name="Stajich J.E."/>
            <person name="Barry K."/>
            <person name="Grigoriev I.V."/>
            <person name="Crous P."/>
            <person name="Smith M.E."/>
        </authorList>
    </citation>
    <scope>NUCLEOTIDE SEQUENCE</scope>
    <source>
        <strain evidence="1">CBS 190363</strain>
    </source>
</reference>